<feature type="compositionally biased region" description="Low complexity" evidence="1">
    <location>
        <begin position="205"/>
        <end position="224"/>
    </location>
</feature>
<feature type="region of interest" description="Disordered" evidence="1">
    <location>
        <begin position="78"/>
        <end position="114"/>
    </location>
</feature>
<protein>
    <submittedName>
        <fullName evidence="2">Uncharacterized protein</fullName>
    </submittedName>
</protein>
<accession>A0A5J4ZH76</accession>
<keyword evidence="3" id="KW-1185">Reference proteome</keyword>
<dbReference type="EMBL" id="CM018051">
    <property type="protein sequence ID" value="KAA8517214.1"/>
    <property type="molecule type" value="Genomic_DNA"/>
</dbReference>
<gene>
    <name evidence="2" type="ORF">F0562_017534</name>
</gene>
<evidence type="ECO:0000256" key="1">
    <source>
        <dbReference type="SAM" id="MobiDB-lite"/>
    </source>
</evidence>
<dbReference type="Proteomes" id="UP000325577">
    <property type="component" value="Linkage Group LG8"/>
</dbReference>
<sequence>MSSVSSFSSYSDTESGDDASPRVSYDHPHSVFSPHSHNHEVLALINKMLEDANQQIQLQAKANSNQVRSLATTKTLIQSSTHLPPGFSAKPSQSLKTSHPDFPNIESSDDASPRVSYDHPYSVFSPHSHNHEVLALINRMLEDANQQIQLQAKAKSNQVRSLAMTKTLIQSSTHPPPGFSAKPSQSLRTSHPDFPNKYKGHTLCPNQQSSSSSQDPSSPEVQPSFPSSSDQVYDSDPVYDSEPEEDPEPSISTLESFANNQALADLETQLGFIPGTPNVHSISDLLLHQLMSPDTSSSTGDTTIQLISPDITDIQLARDLLRDPSAVSNHLPPCLEIHRL</sequence>
<feature type="compositionally biased region" description="Low complexity" evidence="1">
    <location>
        <begin position="1"/>
        <end position="13"/>
    </location>
</feature>
<evidence type="ECO:0000313" key="2">
    <source>
        <dbReference type="EMBL" id="KAA8517214.1"/>
    </source>
</evidence>
<feature type="region of interest" description="Disordered" evidence="1">
    <location>
        <begin position="1"/>
        <end position="32"/>
    </location>
</feature>
<evidence type="ECO:0000313" key="3">
    <source>
        <dbReference type="Proteomes" id="UP000325577"/>
    </source>
</evidence>
<proteinExistence type="predicted"/>
<name>A0A5J4ZH76_9ASTE</name>
<feature type="compositionally biased region" description="Acidic residues" evidence="1">
    <location>
        <begin position="237"/>
        <end position="248"/>
    </location>
</feature>
<reference evidence="2 3" key="1">
    <citation type="submission" date="2019-09" db="EMBL/GenBank/DDBJ databases">
        <title>A chromosome-level genome assembly of the Chinese tupelo Nyssa sinensis.</title>
        <authorList>
            <person name="Yang X."/>
            <person name="Kang M."/>
            <person name="Yang Y."/>
            <person name="Xiong H."/>
            <person name="Wang M."/>
            <person name="Zhang Z."/>
            <person name="Wang Z."/>
            <person name="Wu H."/>
            <person name="Ma T."/>
            <person name="Liu J."/>
            <person name="Xi Z."/>
        </authorList>
    </citation>
    <scope>NUCLEOTIDE SEQUENCE [LARGE SCALE GENOMIC DNA]</scope>
    <source>
        <strain evidence="2">J267</strain>
        <tissue evidence="2">Leaf</tissue>
    </source>
</reference>
<feature type="region of interest" description="Disordered" evidence="1">
    <location>
        <begin position="169"/>
        <end position="251"/>
    </location>
</feature>
<organism evidence="2 3">
    <name type="scientific">Nyssa sinensis</name>
    <dbReference type="NCBI Taxonomy" id="561372"/>
    <lineage>
        <taxon>Eukaryota</taxon>
        <taxon>Viridiplantae</taxon>
        <taxon>Streptophyta</taxon>
        <taxon>Embryophyta</taxon>
        <taxon>Tracheophyta</taxon>
        <taxon>Spermatophyta</taxon>
        <taxon>Magnoliopsida</taxon>
        <taxon>eudicotyledons</taxon>
        <taxon>Gunneridae</taxon>
        <taxon>Pentapetalae</taxon>
        <taxon>asterids</taxon>
        <taxon>Cornales</taxon>
        <taxon>Nyssaceae</taxon>
        <taxon>Nyssa</taxon>
    </lineage>
</organism>
<dbReference type="AlphaFoldDB" id="A0A5J4ZH76"/>